<comment type="caution">
    <text evidence="1">The sequence shown here is derived from an EMBL/GenBank/DDBJ whole genome shotgun (WGS) entry which is preliminary data.</text>
</comment>
<dbReference type="EMBL" id="VSSQ01132127">
    <property type="protein sequence ID" value="MPN58855.1"/>
    <property type="molecule type" value="Genomic_DNA"/>
</dbReference>
<accession>A0A645J564</accession>
<gene>
    <name evidence="1" type="ORF">SDC9_206571</name>
</gene>
<name>A0A645J564_9ZZZZ</name>
<evidence type="ECO:0000313" key="1">
    <source>
        <dbReference type="EMBL" id="MPN58855.1"/>
    </source>
</evidence>
<organism evidence="1">
    <name type="scientific">bioreactor metagenome</name>
    <dbReference type="NCBI Taxonomy" id="1076179"/>
    <lineage>
        <taxon>unclassified sequences</taxon>
        <taxon>metagenomes</taxon>
        <taxon>ecological metagenomes</taxon>
    </lineage>
</organism>
<proteinExistence type="predicted"/>
<protein>
    <submittedName>
        <fullName evidence="1">Uncharacterized protein</fullName>
    </submittedName>
</protein>
<reference evidence="1" key="1">
    <citation type="submission" date="2019-08" db="EMBL/GenBank/DDBJ databases">
        <authorList>
            <person name="Kucharzyk K."/>
            <person name="Murdoch R.W."/>
            <person name="Higgins S."/>
            <person name="Loffler F."/>
        </authorList>
    </citation>
    <scope>NUCLEOTIDE SEQUENCE</scope>
</reference>
<sequence length="93" mass="10408">MTGLSVANRLAGEAIAKVPVISNTQIDETLVRTGDKLWSFGSKRIEQTLKLLIEKQSSCVSPFIENVKEVNRLYNQPIELVFDRENLYIGAAK</sequence>
<dbReference type="AlphaFoldDB" id="A0A645J564"/>